<keyword evidence="4 10" id="KW-0808">Transferase</keyword>
<dbReference type="Pfam" id="PF03062">
    <property type="entry name" value="MBOAT"/>
    <property type="match status" value="1"/>
</dbReference>
<evidence type="ECO:0000256" key="10">
    <source>
        <dbReference type="PIRNR" id="PIRNR000439"/>
    </source>
</evidence>
<dbReference type="AlphaFoldDB" id="A0A152A3G1"/>
<dbReference type="InterPro" id="IPR014371">
    <property type="entry name" value="Oat_ACAT_DAG_ARE"/>
</dbReference>
<keyword evidence="6 10" id="KW-0256">Endoplasmic reticulum</keyword>
<dbReference type="EMBL" id="LODT01000013">
    <property type="protein sequence ID" value="KYR00645.1"/>
    <property type="molecule type" value="Genomic_DNA"/>
</dbReference>
<feature type="compositionally biased region" description="Basic residues" evidence="12">
    <location>
        <begin position="99"/>
        <end position="109"/>
    </location>
</feature>
<comment type="pathway">
    <text evidence="2">Lipid metabolism.</text>
</comment>
<feature type="transmembrane region" description="Helical" evidence="13">
    <location>
        <begin position="395"/>
        <end position="412"/>
    </location>
</feature>
<evidence type="ECO:0000313" key="14">
    <source>
        <dbReference type="EMBL" id="KYR00645.1"/>
    </source>
</evidence>
<dbReference type="InterPro" id="IPR004299">
    <property type="entry name" value="MBOAT_fam"/>
</dbReference>
<evidence type="ECO:0000256" key="3">
    <source>
        <dbReference type="ARBA" id="ARBA00009010"/>
    </source>
</evidence>
<dbReference type="PANTHER" id="PTHR10408">
    <property type="entry name" value="STEROL O-ACYLTRANSFERASE"/>
    <property type="match status" value="1"/>
</dbReference>
<evidence type="ECO:0000256" key="12">
    <source>
        <dbReference type="SAM" id="MobiDB-lite"/>
    </source>
</evidence>
<feature type="compositionally biased region" description="Low complexity" evidence="12">
    <location>
        <begin position="119"/>
        <end position="138"/>
    </location>
</feature>
<keyword evidence="15" id="KW-1185">Reference proteome</keyword>
<evidence type="ECO:0000256" key="4">
    <source>
        <dbReference type="ARBA" id="ARBA00022679"/>
    </source>
</evidence>
<feature type="region of interest" description="Disordered" evidence="12">
    <location>
        <begin position="1"/>
        <end position="31"/>
    </location>
</feature>
<evidence type="ECO:0000256" key="13">
    <source>
        <dbReference type="SAM" id="Phobius"/>
    </source>
</evidence>
<accession>A0A152A3G1</accession>
<evidence type="ECO:0000256" key="1">
    <source>
        <dbReference type="ARBA" id="ARBA00004477"/>
    </source>
</evidence>
<feature type="transmembrane region" description="Helical" evidence="13">
    <location>
        <begin position="492"/>
        <end position="508"/>
    </location>
</feature>
<dbReference type="Proteomes" id="UP000076078">
    <property type="component" value="Unassembled WGS sequence"/>
</dbReference>
<keyword evidence="8 10" id="KW-0472">Membrane</keyword>
<evidence type="ECO:0000256" key="2">
    <source>
        <dbReference type="ARBA" id="ARBA00005189"/>
    </source>
</evidence>
<evidence type="ECO:0000256" key="6">
    <source>
        <dbReference type="ARBA" id="ARBA00022824"/>
    </source>
</evidence>
<dbReference type="InParanoid" id="A0A152A3G1"/>
<dbReference type="FunCoup" id="A0A152A3G1">
    <property type="interactions" value="100"/>
</dbReference>
<comment type="subcellular location">
    <subcellularLocation>
        <location evidence="1 10">Endoplasmic reticulum membrane</location>
        <topology evidence="1 10">Multi-pass membrane protein</topology>
    </subcellularLocation>
</comment>
<sequence>MESPNISNRKKHKDTKNNTENINNNNTIISEKENKREKKNFFQTLELETERIRNIFINHEFHKLDRTRSRINAPKVVSSDTESESDSEVFLSNKDNKHSSHHHHHHRKVTSPTSSNGATTTSPTHTSPTSPTVTRPTSNGLFAPRHSLLSSESKDIDYRGFLNLLVLLLIFISFRLVILNHLTYGVRIDLSLLTISEYHRWPGVLIGLSLNIFILFAYLIELAAAKRIFKNRFCYILRVINCTACIVIPSTSIVAFDANPASGIIVMIMICIYSMKLISYAYENSKQRNFYPDNSSFTWDYKDSTIYPNNLTLKSTYWYMLVPTLVYQLSYPRSERIRKRFLIRKIIEALFLSLLIFYMVEQYMVPLVQNSLKPMEQYDMVRIVERVMKLSLPNLYVWLLGFYVFFHLYLNIMAEITRFGDREFYRDWWNSTGLDYFWRTWNMPVHHWMVVLIYTPMRRRGWSKNWGYFMCFFVSAVFHELVISIPFHTIKLWAFFGIMSQMVLIALTKNLLNGSSTGNIIFWFSIVLGQPMIVLLYYRNFIQENPDLYPPVTYLSTSEGLKL</sequence>
<evidence type="ECO:0000313" key="15">
    <source>
        <dbReference type="Proteomes" id="UP000076078"/>
    </source>
</evidence>
<dbReference type="PIRSF" id="PIRSF000439">
    <property type="entry name" value="Oat_ACAT_DAG_ARE"/>
    <property type="match status" value="1"/>
</dbReference>
<gene>
    <name evidence="14" type="ORF">DLAC_02675</name>
</gene>
<feature type="transmembrane region" description="Helical" evidence="13">
    <location>
        <begin position="520"/>
        <end position="538"/>
    </location>
</feature>
<comment type="similarity">
    <text evidence="3 10">Belongs to the membrane-bound acyltransferase family. Sterol o-acyltransferase subfamily.</text>
</comment>
<protein>
    <recommendedName>
        <fullName evidence="10">O-acyltransferase</fullName>
    </recommendedName>
</protein>
<feature type="transmembrane region" description="Helical" evidence="13">
    <location>
        <begin position="204"/>
        <end position="223"/>
    </location>
</feature>
<feature type="region of interest" description="Disordered" evidence="12">
    <location>
        <begin position="74"/>
        <end position="139"/>
    </location>
</feature>
<dbReference type="GO" id="GO:0019432">
    <property type="term" value="P:triglyceride biosynthetic process"/>
    <property type="evidence" value="ECO:0007669"/>
    <property type="project" value="TreeGrafter"/>
</dbReference>
<proteinExistence type="inferred from homology"/>
<keyword evidence="5 13" id="KW-0812">Transmembrane</keyword>
<evidence type="ECO:0000256" key="9">
    <source>
        <dbReference type="ARBA" id="ARBA00023315"/>
    </source>
</evidence>
<feature type="active site" evidence="11">
    <location>
        <position position="479"/>
    </location>
</feature>
<name>A0A152A3G1_TIELA</name>
<reference evidence="14 15" key="1">
    <citation type="submission" date="2015-12" db="EMBL/GenBank/DDBJ databases">
        <title>Dictyostelia acquired genes for synthesis and detection of signals that induce cell-type specialization by lateral gene transfer from prokaryotes.</title>
        <authorList>
            <person name="Gloeckner G."/>
            <person name="Schaap P."/>
        </authorList>
    </citation>
    <scope>NUCLEOTIDE SEQUENCE [LARGE SCALE GENOMIC DNA]</scope>
    <source>
        <strain evidence="14 15">TK</strain>
    </source>
</reference>
<organism evidence="14 15">
    <name type="scientific">Tieghemostelium lacteum</name>
    <name type="common">Slime mold</name>
    <name type="synonym">Dictyostelium lacteum</name>
    <dbReference type="NCBI Taxonomy" id="361077"/>
    <lineage>
        <taxon>Eukaryota</taxon>
        <taxon>Amoebozoa</taxon>
        <taxon>Evosea</taxon>
        <taxon>Eumycetozoa</taxon>
        <taxon>Dictyostelia</taxon>
        <taxon>Dictyosteliales</taxon>
        <taxon>Raperosteliaceae</taxon>
        <taxon>Tieghemostelium</taxon>
    </lineage>
</organism>
<keyword evidence="9 10" id="KW-0012">Acyltransferase</keyword>
<keyword evidence="7 13" id="KW-1133">Transmembrane helix</keyword>
<feature type="transmembrane region" description="Helical" evidence="13">
    <location>
        <begin position="161"/>
        <end position="184"/>
    </location>
</feature>
<comment type="caution">
    <text evidence="14">The sequence shown here is derived from an EMBL/GenBank/DDBJ whole genome shotgun (WGS) entry which is preliminary data.</text>
</comment>
<dbReference type="GO" id="GO:0004144">
    <property type="term" value="F:diacylglycerol O-acyltransferase activity"/>
    <property type="evidence" value="ECO:0007669"/>
    <property type="project" value="UniProtKB-ARBA"/>
</dbReference>
<feature type="compositionally biased region" description="Low complexity" evidence="12">
    <location>
        <begin position="18"/>
        <end position="29"/>
    </location>
</feature>
<feature type="transmembrane region" description="Helical" evidence="13">
    <location>
        <begin position="466"/>
        <end position="486"/>
    </location>
</feature>
<dbReference type="OrthoDB" id="10039049at2759"/>
<feature type="transmembrane region" description="Helical" evidence="13">
    <location>
        <begin position="342"/>
        <end position="360"/>
    </location>
</feature>
<dbReference type="PANTHER" id="PTHR10408:SF7">
    <property type="entry name" value="DIACYLGLYCEROL O-ACYLTRANSFERASE 1"/>
    <property type="match status" value="1"/>
</dbReference>
<dbReference type="GO" id="GO:0005789">
    <property type="term" value="C:endoplasmic reticulum membrane"/>
    <property type="evidence" value="ECO:0007669"/>
    <property type="project" value="UniProtKB-SubCell"/>
</dbReference>
<dbReference type="OMA" id="FEMVQIN"/>
<evidence type="ECO:0000256" key="11">
    <source>
        <dbReference type="PIRSR" id="PIRSR000439-1"/>
    </source>
</evidence>
<evidence type="ECO:0000256" key="5">
    <source>
        <dbReference type="ARBA" id="ARBA00022692"/>
    </source>
</evidence>
<dbReference type="STRING" id="361077.A0A152A3G1"/>
<feature type="transmembrane region" description="Helical" evidence="13">
    <location>
        <begin position="235"/>
        <end position="256"/>
    </location>
</feature>
<evidence type="ECO:0000256" key="8">
    <source>
        <dbReference type="ARBA" id="ARBA00023136"/>
    </source>
</evidence>
<feature type="transmembrane region" description="Helical" evidence="13">
    <location>
        <begin position="262"/>
        <end position="282"/>
    </location>
</feature>
<evidence type="ECO:0000256" key="7">
    <source>
        <dbReference type="ARBA" id="ARBA00022989"/>
    </source>
</evidence>